<evidence type="ECO:0000313" key="9">
    <source>
        <dbReference type="Proteomes" id="UP000076400"/>
    </source>
</evidence>
<dbReference type="EMBL" id="LPXN01000022">
    <property type="protein sequence ID" value="KZD12495.1"/>
    <property type="molecule type" value="Genomic_DNA"/>
</dbReference>
<sequence>MGVVVLGWSLSAAAQQSLEEMLAPRILGNADAPVEILEFSSMTCPHCGRFHRETLGQIKKNFIDTGKVKLVLRDFPFDGLALRASMLARCAPPERYHAFVETLYHNQDAWSRAADPMAALAQIAKLGGMNQQQFEACMADEKLLDGILQGRLEAQNKYNITSTPTFVIRAKGEEKTISGAQPYEEFEKVLKPLVDSAS</sequence>
<dbReference type="PROSITE" id="PS00194">
    <property type="entry name" value="THIOREDOXIN_1"/>
    <property type="match status" value="1"/>
</dbReference>
<evidence type="ECO:0000256" key="1">
    <source>
        <dbReference type="ARBA" id="ARBA00003565"/>
    </source>
</evidence>
<evidence type="ECO:0000256" key="5">
    <source>
        <dbReference type="ARBA" id="ARBA00023157"/>
    </source>
</evidence>
<protein>
    <submittedName>
        <fullName evidence="8">Disulfide bond formation protein DsbA</fullName>
    </submittedName>
</protein>
<keyword evidence="6" id="KW-0676">Redox-active center</keyword>
<name>A0A154WGB1_9PROT</name>
<organism evidence="8 9">
    <name type="scientific">Oceanibaculum pacificum</name>
    <dbReference type="NCBI Taxonomy" id="580166"/>
    <lineage>
        <taxon>Bacteria</taxon>
        <taxon>Pseudomonadati</taxon>
        <taxon>Pseudomonadota</taxon>
        <taxon>Alphaproteobacteria</taxon>
        <taxon>Rhodospirillales</taxon>
        <taxon>Oceanibaculaceae</taxon>
        <taxon>Oceanibaculum</taxon>
    </lineage>
</organism>
<evidence type="ECO:0000256" key="6">
    <source>
        <dbReference type="ARBA" id="ARBA00023284"/>
    </source>
</evidence>
<comment type="caution">
    <text evidence="8">The sequence shown here is derived from an EMBL/GenBank/DDBJ whole genome shotgun (WGS) entry which is preliminary data.</text>
</comment>
<dbReference type="InterPro" id="IPR036249">
    <property type="entry name" value="Thioredoxin-like_sf"/>
</dbReference>
<dbReference type="Pfam" id="PF13462">
    <property type="entry name" value="Thioredoxin_4"/>
    <property type="match status" value="1"/>
</dbReference>
<feature type="domain" description="Thioredoxin" evidence="7">
    <location>
        <begin position="12"/>
        <end position="195"/>
    </location>
</feature>
<dbReference type="Gene3D" id="3.40.30.10">
    <property type="entry name" value="Glutaredoxin"/>
    <property type="match status" value="1"/>
</dbReference>
<reference evidence="8 9" key="1">
    <citation type="submission" date="2015-12" db="EMBL/GenBank/DDBJ databases">
        <title>Genome sequence of Oceanibaculum pacificum MCCC 1A02656.</title>
        <authorList>
            <person name="Lu L."/>
            <person name="Lai Q."/>
            <person name="Shao Z."/>
            <person name="Qian P."/>
        </authorList>
    </citation>
    <scope>NUCLEOTIDE SEQUENCE [LARGE SCALE GENOMIC DNA]</scope>
    <source>
        <strain evidence="8 9">MCCC 1A02656</strain>
    </source>
</reference>
<dbReference type="Proteomes" id="UP000076400">
    <property type="component" value="Unassembled WGS sequence"/>
</dbReference>
<dbReference type="STRING" id="580166.AUP43_16300"/>
<keyword evidence="3" id="KW-0732">Signal</keyword>
<accession>A0A154WGB1</accession>
<dbReference type="InterPro" id="IPR017937">
    <property type="entry name" value="Thioredoxin_CS"/>
</dbReference>
<dbReference type="PANTHER" id="PTHR13887:SF14">
    <property type="entry name" value="DISULFIDE BOND FORMATION PROTEIN D"/>
    <property type="match status" value="1"/>
</dbReference>
<dbReference type="InterPro" id="IPR013766">
    <property type="entry name" value="Thioredoxin_domain"/>
</dbReference>
<keyword evidence="9" id="KW-1185">Reference proteome</keyword>
<dbReference type="InterPro" id="IPR012336">
    <property type="entry name" value="Thioredoxin-like_fold"/>
</dbReference>
<keyword evidence="4" id="KW-0560">Oxidoreductase</keyword>
<evidence type="ECO:0000256" key="4">
    <source>
        <dbReference type="ARBA" id="ARBA00023002"/>
    </source>
</evidence>
<dbReference type="OrthoDB" id="8478320at2"/>
<keyword evidence="5" id="KW-1015">Disulfide bond</keyword>
<evidence type="ECO:0000256" key="3">
    <source>
        <dbReference type="ARBA" id="ARBA00022729"/>
    </source>
</evidence>
<evidence type="ECO:0000256" key="2">
    <source>
        <dbReference type="ARBA" id="ARBA00005791"/>
    </source>
</evidence>
<dbReference type="AlphaFoldDB" id="A0A154WGB1"/>
<dbReference type="PANTHER" id="PTHR13887">
    <property type="entry name" value="GLUTATHIONE S-TRANSFERASE KAPPA"/>
    <property type="match status" value="1"/>
</dbReference>
<dbReference type="SUPFAM" id="SSF52833">
    <property type="entry name" value="Thioredoxin-like"/>
    <property type="match status" value="1"/>
</dbReference>
<dbReference type="RefSeq" id="WP_067552170.1">
    <property type="nucleotide sequence ID" value="NZ_LPXN01000022.1"/>
</dbReference>
<evidence type="ECO:0000313" key="8">
    <source>
        <dbReference type="EMBL" id="KZD12495.1"/>
    </source>
</evidence>
<proteinExistence type="inferred from homology"/>
<dbReference type="GO" id="GO:0015036">
    <property type="term" value="F:disulfide oxidoreductase activity"/>
    <property type="evidence" value="ECO:0007669"/>
    <property type="project" value="UniProtKB-ARBA"/>
</dbReference>
<dbReference type="Gene3D" id="1.10.40.80">
    <property type="match status" value="1"/>
</dbReference>
<comment type="function">
    <text evidence="1">May be required for disulfide bond formation in some proteins.</text>
</comment>
<dbReference type="PROSITE" id="PS51352">
    <property type="entry name" value="THIOREDOXIN_2"/>
    <property type="match status" value="1"/>
</dbReference>
<gene>
    <name evidence="8" type="ORF">AUP43_16300</name>
</gene>
<comment type="similarity">
    <text evidence="2">Belongs to the thioredoxin family. DsbA subfamily.</text>
</comment>
<evidence type="ECO:0000259" key="7">
    <source>
        <dbReference type="PROSITE" id="PS51352"/>
    </source>
</evidence>